<dbReference type="CDD" id="cd00761">
    <property type="entry name" value="Glyco_tranf_GTA_type"/>
    <property type="match status" value="1"/>
</dbReference>
<dbReference type="EMBL" id="CP003587">
    <property type="protein sequence ID" value="AGY60243.1"/>
    <property type="molecule type" value="Genomic_DNA"/>
</dbReference>
<dbReference type="SUPFAM" id="SSF53448">
    <property type="entry name" value="Nucleotide-diphospho-sugar transferases"/>
    <property type="match status" value="1"/>
</dbReference>
<dbReference type="HOGENOM" id="CLU_025996_0_0_3"/>
<keyword evidence="2" id="KW-0808">Transferase</keyword>
<accession>U5QMW2</accession>
<feature type="domain" description="Glycosyltransferase 2-like" evidence="1">
    <location>
        <begin position="15"/>
        <end position="136"/>
    </location>
</feature>
<dbReference type="RefSeq" id="WP_023175580.1">
    <property type="nucleotide sequence ID" value="NC_022600.1"/>
</dbReference>
<dbReference type="AlphaFoldDB" id="U5QMW2"/>
<sequence>MYLTAKDREDAPLVSVVIPAYNAGRFIAATLESVLAQTYSHLEVLVVDDGSSDQTAEIALAFAARDQRVIVVSQANAGVAAARNLGIERSRGAFIALVDADDIWYPDKLSLQVQCFEQSGAAVGLVYTWSAHIDAEGKLTGGYIAFKEEGDVYLPLLYRNFVGNGSTPLIRAGCLRRTGGFAAEFRERRAGGCEDWDLYLRLAEVCEFRVVPQLLTGYRQLPASMSANYEAMERSFALVIERACQRRPALPALVSRWAASDVCCYLANLARQNGHHRASFTWALKSMGLDPAALLRFELYRDLIEGALLPLVGPDRHPLQHLRHRWRTDRFEMADVERRIAHHNRRLWPHYERHRLRRLVGASPSANSLNAGVSV</sequence>
<dbReference type="KEGG" id="glj:GKIL_3997"/>
<dbReference type="InterPro" id="IPR029044">
    <property type="entry name" value="Nucleotide-diphossugar_trans"/>
</dbReference>
<name>U5QMW2_GLOK1</name>
<dbReference type="eggNOG" id="COG1215">
    <property type="taxonomic scope" value="Bacteria"/>
</dbReference>
<keyword evidence="3" id="KW-1185">Reference proteome</keyword>
<proteinExistence type="predicted"/>
<dbReference type="Pfam" id="PF00535">
    <property type="entry name" value="Glycos_transf_2"/>
    <property type="match status" value="1"/>
</dbReference>
<dbReference type="InterPro" id="IPR050834">
    <property type="entry name" value="Glycosyltransf_2"/>
</dbReference>
<dbReference type="Proteomes" id="UP000017396">
    <property type="component" value="Chromosome"/>
</dbReference>
<dbReference type="Gene3D" id="3.90.550.10">
    <property type="entry name" value="Spore Coat Polysaccharide Biosynthesis Protein SpsA, Chain A"/>
    <property type="match status" value="1"/>
</dbReference>
<organism evidence="2 3">
    <name type="scientific">Gloeobacter kilaueensis (strain ATCC BAA-2537 / CCAP 1431/1 / ULC 316 / JS1)</name>
    <dbReference type="NCBI Taxonomy" id="1183438"/>
    <lineage>
        <taxon>Bacteria</taxon>
        <taxon>Bacillati</taxon>
        <taxon>Cyanobacteriota</taxon>
        <taxon>Cyanophyceae</taxon>
        <taxon>Gloeobacterales</taxon>
        <taxon>Gloeobacteraceae</taxon>
        <taxon>Gloeobacter</taxon>
    </lineage>
</organism>
<dbReference type="OrthoDB" id="9812327at2"/>
<dbReference type="PATRIC" id="fig|1183438.3.peg.3934"/>
<dbReference type="InterPro" id="IPR001173">
    <property type="entry name" value="Glyco_trans_2-like"/>
</dbReference>
<evidence type="ECO:0000313" key="3">
    <source>
        <dbReference type="Proteomes" id="UP000017396"/>
    </source>
</evidence>
<evidence type="ECO:0000313" key="2">
    <source>
        <dbReference type="EMBL" id="AGY60243.1"/>
    </source>
</evidence>
<protein>
    <submittedName>
        <fullName evidence="2">Glycosyl transferase family 2</fullName>
    </submittedName>
</protein>
<reference evidence="2 3" key="1">
    <citation type="journal article" date="2013" name="PLoS ONE">
        <title>Cultivation and Complete Genome Sequencing of Gloeobacter kilaueensis sp. nov., from a Lava Cave in Kilauea Caldera, Hawai'i.</title>
        <authorList>
            <person name="Saw J.H."/>
            <person name="Schatz M."/>
            <person name="Brown M.V."/>
            <person name="Kunkel D.D."/>
            <person name="Foster J.S."/>
            <person name="Shick H."/>
            <person name="Christensen S."/>
            <person name="Hou S."/>
            <person name="Wan X."/>
            <person name="Donachie S.P."/>
        </authorList>
    </citation>
    <scope>NUCLEOTIDE SEQUENCE [LARGE SCALE GENOMIC DNA]</scope>
    <source>
        <strain evidence="3">JS</strain>
    </source>
</reference>
<dbReference type="STRING" id="1183438.GKIL_3997"/>
<dbReference type="PANTHER" id="PTHR43685:SF2">
    <property type="entry name" value="GLYCOSYLTRANSFERASE 2-LIKE DOMAIN-CONTAINING PROTEIN"/>
    <property type="match status" value="1"/>
</dbReference>
<dbReference type="GO" id="GO:0016740">
    <property type="term" value="F:transferase activity"/>
    <property type="evidence" value="ECO:0007669"/>
    <property type="project" value="UniProtKB-KW"/>
</dbReference>
<evidence type="ECO:0000259" key="1">
    <source>
        <dbReference type="Pfam" id="PF00535"/>
    </source>
</evidence>
<gene>
    <name evidence="2" type="ORF">GKIL_3997</name>
</gene>
<dbReference type="PANTHER" id="PTHR43685">
    <property type="entry name" value="GLYCOSYLTRANSFERASE"/>
    <property type="match status" value="1"/>
</dbReference>